<dbReference type="InterPro" id="IPR020472">
    <property type="entry name" value="WD40_PAC1"/>
</dbReference>
<dbReference type="InterPro" id="IPR040132">
    <property type="entry name" value="Tex1/THOC3"/>
</dbReference>
<dbReference type="PANTHER" id="PTHR22839:SF0">
    <property type="entry name" value="THO COMPLEX SUBUNIT 3"/>
    <property type="match status" value="1"/>
</dbReference>
<dbReference type="PROSITE" id="PS00678">
    <property type="entry name" value="WD_REPEATS_1"/>
    <property type="match status" value="2"/>
</dbReference>
<gene>
    <name evidence="5" type="ORF">BCR36DRAFT_351277</name>
</gene>
<keyword evidence="2" id="KW-0677">Repeat</keyword>
<dbReference type="CDD" id="cd00200">
    <property type="entry name" value="WD40"/>
    <property type="match status" value="1"/>
</dbReference>
<dbReference type="InterPro" id="IPR001680">
    <property type="entry name" value="WD40_rpt"/>
</dbReference>
<comment type="similarity">
    <text evidence="3">Belongs to the THOC3 family.</text>
</comment>
<evidence type="ECO:0000256" key="1">
    <source>
        <dbReference type="ARBA" id="ARBA00022574"/>
    </source>
</evidence>
<dbReference type="Proteomes" id="UP000193719">
    <property type="component" value="Unassembled WGS sequence"/>
</dbReference>
<evidence type="ECO:0000256" key="3">
    <source>
        <dbReference type="ARBA" id="ARBA00046343"/>
    </source>
</evidence>
<dbReference type="SUPFAM" id="SSF50978">
    <property type="entry name" value="WD40 repeat-like"/>
    <property type="match status" value="1"/>
</dbReference>
<evidence type="ECO:0000313" key="6">
    <source>
        <dbReference type="Proteomes" id="UP000193719"/>
    </source>
</evidence>
<name>A0A1Y1VB39_9FUNG</name>
<dbReference type="SMART" id="SM00320">
    <property type="entry name" value="WD40"/>
    <property type="match status" value="6"/>
</dbReference>
<dbReference type="GO" id="GO:0000445">
    <property type="term" value="C:THO complex part of transcription export complex"/>
    <property type="evidence" value="ECO:0007669"/>
    <property type="project" value="TreeGrafter"/>
</dbReference>
<proteinExistence type="inferred from homology"/>
<dbReference type="InterPro" id="IPR015943">
    <property type="entry name" value="WD40/YVTN_repeat-like_dom_sf"/>
</dbReference>
<dbReference type="PROSITE" id="PS50082">
    <property type="entry name" value="WD_REPEATS_2"/>
    <property type="match status" value="3"/>
</dbReference>
<reference evidence="5 6" key="1">
    <citation type="submission" date="2016-08" db="EMBL/GenBank/DDBJ databases">
        <title>Genomes of anaerobic fungi encode conserved fungal cellulosomes for biomass hydrolysis.</title>
        <authorList>
            <consortium name="DOE Joint Genome Institute"/>
            <person name="Haitjema C.H."/>
            <person name="Gilmore S.P."/>
            <person name="Henske J.K."/>
            <person name="Solomon K.V."/>
            <person name="De Groot R."/>
            <person name="Kuo A."/>
            <person name="Mondo S.J."/>
            <person name="Salamov A.A."/>
            <person name="Labutti K."/>
            <person name="Zhao Z."/>
            <person name="Chiniquy J."/>
            <person name="Barry K."/>
            <person name="Brewer H.M."/>
            <person name="Purvine S.O."/>
            <person name="Wright A.T."/>
            <person name="Boxma B."/>
            <person name="Van Alen T."/>
            <person name="Hackstein J.H."/>
            <person name="Baker S.E."/>
            <person name="Grigoriev I.V."/>
            <person name="O'Malley M.A."/>
        </authorList>
    </citation>
    <scope>NUCLEOTIDE SEQUENCE [LARGE SCALE GENOMIC DNA]</scope>
    <source>
        <strain evidence="6">finn</strain>
    </source>
</reference>
<dbReference type="PANTHER" id="PTHR22839">
    <property type="entry name" value="THO COMPLEX SUBUNIT 3 THO3"/>
    <property type="match status" value="1"/>
</dbReference>
<comment type="caution">
    <text evidence="5">The sequence shown here is derived from an EMBL/GenBank/DDBJ whole genome shotgun (WGS) entry which is preliminary data.</text>
</comment>
<organism evidence="5 6">
    <name type="scientific">Piromyces finnis</name>
    <dbReference type="NCBI Taxonomy" id="1754191"/>
    <lineage>
        <taxon>Eukaryota</taxon>
        <taxon>Fungi</taxon>
        <taxon>Fungi incertae sedis</taxon>
        <taxon>Chytridiomycota</taxon>
        <taxon>Chytridiomycota incertae sedis</taxon>
        <taxon>Neocallimastigomycetes</taxon>
        <taxon>Neocallimastigales</taxon>
        <taxon>Neocallimastigaceae</taxon>
        <taxon>Piromyces</taxon>
    </lineage>
</organism>
<sequence length="323" mass="36552">MYIFTENEDLINRRISVQKQRFKQSVSREYKGHRQKVHTVGWNRDGKKLASGSVDHTARVWNIERSSSHRDCIELKGHSGSVDQLCWDPTHSEYLATASADRTVRIWDSRAAKCIQSISTSGENINICWSPDGKQIAVGNKEDTISFIDIRTYKIINTKRNEIEVNEISWNFGGDKFFLTSGLGTIEVLDYPSLKEIKSIQAHTANCYCLEFDPKGRYLATGSADTLVSLWDIEDLTCIRTFGNLNWPVRTISFSYDGEYLASASEDLFIDISNVETGEQVHKIECNAAMNSMAWHPSKYLLAYAGDEVDSKTGIIRIFGYSS</sequence>
<reference evidence="5 6" key="2">
    <citation type="submission" date="2016-08" db="EMBL/GenBank/DDBJ databases">
        <title>Pervasive Adenine N6-methylation of Active Genes in Fungi.</title>
        <authorList>
            <consortium name="DOE Joint Genome Institute"/>
            <person name="Mondo S.J."/>
            <person name="Dannebaum R.O."/>
            <person name="Kuo R.C."/>
            <person name="Labutti K."/>
            <person name="Haridas S."/>
            <person name="Kuo A."/>
            <person name="Salamov A."/>
            <person name="Ahrendt S.R."/>
            <person name="Lipzen A."/>
            <person name="Sullivan W."/>
            <person name="Andreopoulos W.B."/>
            <person name="Clum A."/>
            <person name="Lindquist E."/>
            <person name="Daum C."/>
            <person name="Ramamoorthy G.K."/>
            <person name="Gryganskyi A."/>
            <person name="Culley D."/>
            <person name="Magnuson J.K."/>
            <person name="James T.Y."/>
            <person name="O'Malley M.A."/>
            <person name="Stajich J.E."/>
            <person name="Spatafora J.W."/>
            <person name="Visel A."/>
            <person name="Grigoriev I.V."/>
        </authorList>
    </citation>
    <scope>NUCLEOTIDE SEQUENCE [LARGE SCALE GENOMIC DNA]</scope>
    <source>
        <strain evidence="6">finn</strain>
    </source>
</reference>
<protein>
    <submittedName>
        <fullName evidence="5">WD40 repeat-like protein</fullName>
    </submittedName>
</protein>
<accession>A0A1Y1VB39</accession>
<dbReference type="PRINTS" id="PR00320">
    <property type="entry name" value="GPROTEINBRPT"/>
</dbReference>
<dbReference type="PROSITE" id="PS50294">
    <property type="entry name" value="WD_REPEATS_REGION"/>
    <property type="match status" value="3"/>
</dbReference>
<dbReference type="Gene3D" id="2.130.10.10">
    <property type="entry name" value="YVTN repeat-like/Quinoprotein amine dehydrogenase"/>
    <property type="match status" value="2"/>
</dbReference>
<dbReference type="OrthoDB" id="340259at2759"/>
<evidence type="ECO:0000256" key="2">
    <source>
        <dbReference type="ARBA" id="ARBA00022737"/>
    </source>
</evidence>
<dbReference type="EMBL" id="MCFH01000018">
    <property type="protein sequence ID" value="ORX51467.1"/>
    <property type="molecule type" value="Genomic_DNA"/>
</dbReference>
<keyword evidence="1 4" id="KW-0853">WD repeat</keyword>
<dbReference type="InterPro" id="IPR036322">
    <property type="entry name" value="WD40_repeat_dom_sf"/>
</dbReference>
<keyword evidence="6" id="KW-1185">Reference proteome</keyword>
<dbReference type="AlphaFoldDB" id="A0A1Y1VB39"/>
<feature type="repeat" description="WD" evidence="4">
    <location>
        <begin position="30"/>
        <end position="71"/>
    </location>
</feature>
<evidence type="ECO:0000313" key="5">
    <source>
        <dbReference type="EMBL" id="ORX51467.1"/>
    </source>
</evidence>
<feature type="repeat" description="WD" evidence="4">
    <location>
        <begin position="200"/>
        <end position="241"/>
    </location>
</feature>
<evidence type="ECO:0000256" key="4">
    <source>
        <dbReference type="PROSITE-ProRule" id="PRU00221"/>
    </source>
</evidence>
<dbReference type="FunFam" id="2.130.10.10:FF:000390">
    <property type="entry name" value="THO complex subunit 3"/>
    <property type="match status" value="1"/>
</dbReference>
<feature type="repeat" description="WD" evidence="4">
    <location>
        <begin position="75"/>
        <end position="117"/>
    </location>
</feature>
<dbReference type="InterPro" id="IPR019775">
    <property type="entry name" value="WD40_repeat_CS"/>
</dbReference>
<dbReference type="Pfam" id="PF25174">
    <property type="entry name" value="Beta-prop_THOC3"/>
    <property type="match status" value="1"/>
</dbReference>
<dbReference type="STRING" id="1754191.A0A1Y1VB39"/>
<dbReference type="GO" id="GO:0006406">
    <property type="term" value="P:mRNA export from nucleus"/>
    <property type="evidence" value="ECO:0007669"/>
    <property type="project" value="InterPro"/>
</dbReference>